<accession>A0A3B4T235</accession>
<organism evidence="1 2">
    <name type="scientific">Seriola dumerili</name>
    <name type="common">Greater amberjack</name>
    <name type="synonym">Caranx dumerili</name>
    <dbReference type="NCBI Taxonomy" id="41447"/>
    <lineage>
        <taxon>Eukaryota</taxon>
        <taxon>Metazoa</taxon>
        <taxon>Chordata</taxon>
        <taxon>Craniata</taxon>
        <taxon>Vertebrata</taxon>
        <taxon>Euteleostomi</taxon>
        <taxon>Actinopterygii</taxon>
        <taxon>Neopterygii</taxon>
        <taxon>Teleostei</taxon>
        <taxon>Neoteleostei</taxon>
        <taxon>Acanthomorphata</taxon>
        <taxon>Carangaria</taxon>
        <taxon>Carangiformes</taxon>
        <taxon>Carangidae</taxon>
        <taxon>Seriola</taxon>
    </lineage>
</organism>
<proteinExistence type="predicted"/>
<keyword evidence="2" id="KW-1185">Reference proteome</keyword>
<dbReference type="Proteomes" id="UP000261420">
    <property type="component" value="Unplaced"/>
</dbReference>
<dbReference type="GeneTree" id="ENSGT00940000177653"/>
<name>A0A3B4T235_SERDU</name>
<reference evidence="1" key="1">
    <citation type="submission" date="2025-08" db="UniProtKB">
        <authorList>
            <consortium name="Ensembl"/>
        </authorList>
    </citation>
    <scope>IDENTIFICATION</scope>
</reference>
<dbReference type="PANTHER" id="PTHR31958">
    <property type="entry name" value="COILED-COIL DOMAIN-CONTAINING PROTEIN 127"/>
    <property type="match status" value="1"/>
</dbReference>
<sequence length="149" mass="18107">LVVWKMYQSKKKEVEELEVTVRIYLWKIYQSVMKVEKLEGAVKIHQDYIEQDQQEKLTEVENLLVERQHVFCSYRKLYSKRQQLEDQILQKASALESLIPDMSKTVKRIFSEDCHCGSSLTYIWTRDKRKNGRLMWEEMKKWRSITRKD</sequence>
<evidence type="ECO:0000313" key="2">
    <source>
        <dbReference type="Proteomes" id="UP000261420"/>
    </source>
</evidence>
<dbReference type="InterPro" id="IPR034607">
    <property type="entry name" value="CCDC127"/>
</dbReference>
<evidence type="ECO:0000313" key="1">
    <source>
        <dbReference type="Ensembl" id="ENSSDUP00000000069.1"/>
    </source>
</evidence>
<dbReference type="PANTHER" id="PTHR31958:SF2">
    <property type="entry name" value="COILED-COIL DOMAIN-CONTAINING PROTEIN 127"/>
    <property type="match status" value="1"/>
</dbReference>
<protein>
    <submittedName>
        <fullName evidence="1">Uncharacterized protein</fullName>
    </submittedName>
</protein>
<dbReference type="STRING" id="41447.ENSSDUP00000000069"/>
<dbReference type="Ensembl" id="ENSSDUT00000000101.1">
    <property type="protein sequence ID" value="ENSSDUP00000000069.1"/>
    <property type="gene ID" value="ENSSDUG00000000074.1"/>
</dbReference>
<reference evidence="1" key="2">
    <citation type="submission" date="2025-09" db="UniProtKB">
        <authorList>
            <consortium name="Ensembl"/>
        </authorList>
    </citation>
    <scope>IDENTIFICATION</scope>
</reference>
<dbReference type="AlphaFoldDB" id="A0A3B4T235"/>